<dbReference type="GO" id="GO:0005886">
    <property type="term" value="C:plasma membrane"/>
    <property type="evidence" value="ECO:0007669"/>
    <property type="project" value="TreeGrafter"/>
</dbReference>
<feature type="compositionally biased region" description="Acidic residues" evidence="1">
    <location>
        <begin position="111"/>
        <end position="122"/>
    </location>
</feature>
<feature type="compositionally biased region" description="Low complexity" evidence="1">
    <location>
        <begin position="10"/>
        <end position="31"/>
    </location>
</feature>
<feature type="region of interest" description="Disordered" evidence="1">
    <location>
        <begin position="646"/>
        <end position="713"/>
    </location>
</feature>
<dbReference type="GO" id="GO:0008104">
    <property type="term" value="P:intracellular protein localization"/>
    <property type="evidence" value="ECO:0007669"/>
    <property type="project" value="TreeGrafter"/>
</dbReference>
<accession>A0A9P6LYM3</accession>
<keyword evidence="2" id="KW-0472">Membrane</keyword>
<feature type="compositionally biased region" description="Low complexity" evidence="1">
    <location>
        <begin position="130"/>
        <end position="142"/>
    </location>
</feature>
<feature type="compositionally biased region" description="Polar residues" evidence="1">
    <location>
        <begin position="85"/>
        <end position="106"/>
    </location>
</feature>
<evidence type="ECO:0000313" key="3">
    <source>
        <dbReference type="EMBL" id="KAF9952035.1"/>
    </source>
</evidence>
<reference evidence="3" key="1">
    <citation type="journal article" date="2020" name="Fungal Divers.">
        <title>Resolving the Mortierellaceae phylogeny through synthesis of multi-gene phylogenetics and phylogenomics.</title>
        <authorList>
            <person name="Vandepol N."/>
            <person name="Liber J."/>
            <person name="Desiro A."/>
            <person name="Na H."/>
            <person name="Kennedy M."/>
            <person name="Barry K."/>
            <person name="Grigoriev I.V."/>
            <person name="Miller A.N."/>
            <person name="O'Donnell K."/>
            <person name="Stajich J.E."/>
            <person name="Bonito G."/>
        </authorList>
    </citation>
    <scope>NUCLEOTIDE SEQUENCE</scope>
    <source>
        <strain evidence="3">CK1249</strain>
    </source>
</reference>
<feature type="compositionally biased region" description="Low complexity" evidence="1">
    <location>
        <begin position="646"/>
        <end position="659"/>
    </location>
</feature>
<protein>
    <submittedName>
        <fullName evidence="3">Bud site selection protein, Revert to axial protein 1</fullName>
    </submittedName>
</protein>
<sequence length="866" mass="95047">MSSKNHTTHSPLFPNSFFSPTTPSPSANPSLGTSPAAASNKTPPASNKTPLTTNMTNLTTSSFNNLTSSSFSVSSSISPNNNLSDVGTTPNQRAKAGLNSQSTASPSAVMGDEDDMDEDTDDYEQRNAQSPYTPYSTFPSTPAQQYQPSDRQHRDAVATLGYTEPALMSPDMLLRVEDVPHDLAQLHAQSQGHEHFQTIPLSPARVKTAPREEGDREQHQRHRSLQISSSGTEGVMRQQPAAFSDVHLYSSGTRENSHNPLSGNKKGSYSVNNNSRQQGSQMLDPAFSTASDDALVHQLPSLKQVLNRKTLPPVCLFNFYLYMRDFEKSSEEIDFWLDVTEHEVRWRRYARAAKRRMAVAAQERIEREERDRLARSLTESQMEEQERELEQDKKSHRQKPSVTLDMYEPHWSAANRYLEMSDSGGAPSKDQGPTNGSNSSNNKMEANSFNDYKYNHNSNRNAPGHGGEDPRDTKEVLQEDPAASPFPKSPLEPSPTIGRVQMVHLSGAVPDNWAHPDDANKRDHAASVSDHNIKALGINNAPSLQEPMERSDGPALGTTVHRVATNTTVATRSTANTGTMRRGGTTATAGVTKDELLRSAERIYYKYLIPQAECPVRIPSAVRHRVALFMDGLVLSVADTGARAGSVSASGAAGVGPARTQSSSAAPGAQRRKNTVDASSPASAPSATSLSALSSSPGSANEKTGLQQPQPQPEQGLGLVFSEARDMVFEGMESYYFPRFIKNRAYGNMWRSHRLARLVLGLFILFIGFTVMLTLIFLNVRPRSLRAWALIPIFLGIMLCTTFQFNLCPIMAALGVSETKWMQFAKIKEPYILSLHRKRALKVMVVAMLYTACVGLVFGLVPGHRL</sequence>
<evidence type="ECO:0000256" key="2">
    <source>
        <dbReference type="SAM" id="Phobius"/>
    </source>
</evidence>
<feature type="transmembrane region" description="Helical" evidence="2">
    <location>
        <begin position="840"/>
        <end position="861"/>
    </location>
</feature>
<gene>
    <name evidence="3" type="primary">RAX1</name>
    <name evidence="3" type="ORF">BGZ70_000757</name>
</gene>
<dbReference type="Gene3D" id="1.10.167.10">
    <property type="entry name" value="Regulator of G-protein Signalling 4, domain 2"/>
    <property type="match status" value="1"/>
</dbReference>
<dbReference type="PANTHER" id="PTHR13155:SF1">
    <property type="entry name" value="A-KINASE ANCHOR PROTEIN 10, MITOCHONDRIAL"/>
    <property type="match status" value="1"/>
</dbReference>
<evidence type="ECO:0000256" key="1">
    <source>
        <dbReference type="SAM" id="MobiDB-lite"/>
    </source>
</evidence>
<feature type="region of interest" description="Disordered" evidence="1">
    <location>
        <begin position="360"/>
        <end position="406"/>
    </location>
</feature>
<keyword evidence="2" id="KW-1133">Transmembrane helix</keyword>
<dbReference type="AlphaFoldDB" id="A0A9P6LYM3"/>
<evidence type="ECO:0000313" key="4">
    <source>
        <dbReference type="Proteomes" id="UP000738359"/>
    </source>
</evidence>
<proteinExistence type="predicted"/>
<dbReference type="SUPFAM" id="SSF48097">
    <property type="entry name" value="Regulator of G-protein signaling, RGS"/>
    <property type="match status" value="1"/>
</dbReference>
<dbReference type="InterPro" id="IPR036305">
    <property type="entry name" value="RGS_sf"/>
</dbReference>
<feature type="compositionally biased region" description="Basic and acidic residues" evidence="1">
    <location>
        <begin position="363"/>
        <end position="374"/>
    </location>
</feature>
<keyword evidence="4" id="KW-1185">Reference proteome</keyword>
<feature type="compositionally biased region" description="Polar residues" evidence="1">
    <location>
        <begin position="32"/>
        <end position="48"/>
    </location>
</feature>
<feature type="region of interest" description="Disordered" evidence="1">
    <location>
        <begin position="509"/>
        <end position="528"/>
    </location>
</feature>
<feature type="compositionally biased region" description="Low complexity" evidence="1">
    <location>
        <begin position="678"/>
        <end position="713"/>
    </location>
</feature>
<feature type="compositionally biased region" description="Basic and acidic residues" evidence="1">
    <location>
        <begin position="209"/>
        <end position="218"/>
    </location>
</feature>
<feature type="transmembrane region" description="Helical" evidence="2">
    <location>
        <begin position="758"/>
        <end position="778"/>
    </location>
</feature>
<feature type="compositionally biased region" description="Polar residues" evidence="1">
    <location>
        <begin position="431"/>
        <end position="461"/>
    </location>
</feature>
<keyword evidence="2" id="KW-0812">Transmembrane</keyword>
<dbReference type="InterPro" id="IPR052246">
    <property type="entry name" value="Cell_Polariz_PKAAnc"/>
</dbReference>
<organism evidence="3 4">
    <name type="scientific">Mortierella alpina</name>
    <name type="common">Oleaginous fungus</name>
    <name type="synonym">Mortierella renispora</name>
    <dbReference type="NCBI Taxonomy" id="64518"/>
    <lineage>
        <taxon>Eukaryota</taxon>
        <taxon>Fungi</taxon>
        <taxon>Fungi incertae sedis</taxon>
        <taxon>Mucoromycota</taxon>
        <taxon>Mortierellomycotina</taxon>
        <taxon>Mortierellomycetes</taxon>
        <taxon>Mortierellales</taxon>
        <taxon>Mortierellaceae</taxon>
        <taxon>Mortierella</taxon>
    </lineage>
</organism>
<feature type="region of interest" description="Disordered" evidence="1">
    <location>
        <begin position="1"/>
        <end position="154"/>
    </location>
</feature>
<dbReference type="InterPro" id="IPR044926">
    <property type="entry name" value="RGS_subdomain_2"/>
</dbReference>
<dbReference type="Proteomes" id="UP000738359">
    <property type="component" value="Unassembled WGS sequence"/>
</dbReference>
<feature type="compositionally biased region" description="Low complexity" evidence="1">
    <location>
        <begin position="49"/>
        <end position="84"/>
    </location>
</feature>
<feature type="region of interest" description="Disordered" evidence="1">
    <location>
        <begin position="251"/>
        <end position="281"/>
    </location>
</feature>
<feature type="region of interest" description="Disordered" evidence="1">
    <location>
        <begin position="201"/>
        <end position="238"/>
    </location>
</feature>
<feature type="region of interest" description="Disordered" evidence="1">
    <location>
        <begin position="420"/>
        <end position="496"/>
    </location>
</feature>
<comment type="caution">
    <text evidence="3">The sequence shown here is derived from an EMBL/GenBank/DDBJ whole genome shotgun (WGS) entry which is preliminary data.</text>
</comment>
<dbReference type="PANTHER" id="PTHR13155">
    <property type="entry name" value="A-KINASE ANCHOR PROTEINS"/>
    <property type="match status" value="1"/>
</dbReference>
<feature type="transmembrane region" description="Helical" evidence="2">
    <location>
        <begin position="790"/>
        <end position="816"/>
    </location>
</feature>
<dbReference type="EMBL" id="JAAAHY010001155">
    <property type="protein sequence ID" value="KAF9952035.1"/>
    <property type="molecule type" value="Genomic_DNA"/>
</dbReference>
<feature type="compositionally biased region" description="Basic and acidic residues" evidence="1">
    <location>
        <begin position="466"/>
        <end position="477"/>
    </location>
</feature>
<dbReference type="OrthoDB" id="5584247at2759"/>
<feature type="compositionally biased region" description="Basic and acidic residues" evidence="1">
    <location>
        <begin position="514"/>
        <end position="525"/>
    </location>
</feature>
<name>A0A9P6LYM3_MORAP</name>